<keyword evidence="3" id="KW-1185">Reference proteome</keyword>
<dbReference type="PANTHER" id="PTHR35531:SF1">
    <property type="entry name" value="INNER MEMBRANE PROTEIN YBCI-RELATED"/>
    <property type="match status" value="1"/>
</dbReference>
<keyword evidence="1" id="KW-0812">Transmembrane</keyword>
<keyword evidence="1" id="KW-1133">Transmembrane helix</keyword>
<reference evidence="2 3" key="1">
    <citation type="submission" date="2024-05" db="EMBL/GenBank/DDBJ databases">
        <authorList>
            <person name="Duchaud E."/>
        </authorList>
    </citation>
    <scope>NUCLEOTIDE SEQUENCE [LARGE SCALE GENOMIC DNA]</scope>
    <source>
        <strain evidence="2">Ena-SAMPLE-TAB-13-05-2024-13:56:06:370-140308</strain>
    </source>
</reference>
<evidence type="ECO:0000256" key="1">
    <source>
        <dbReference type="SAM" id="Phobius"/>
    </source>
</evidence>
<dbReference type="PANTHER" id="PTHR35531">
    <property type="entry name" value="INNER MEMBRANE PROTEIN YBCI-RELATED"/>
    <property type="match status" value="1"/>
</dbReference>
<dbReference type="InterPro" id="IPR007404">
    <property type="entry name" value="YdjM-like"/>
</dbReference>
<dbReference type="RefSeq" id="WP_348718281.1">
    <property type="nucleotide sequence ID" value="NZ_CAXJIO010000014.1"/>
</dbReference>
<sequence>MASIFGHALTAVAIGTSFSKTIQDKKFWILGIVCAIIPDADVLGFQYGIPYESFWGHRGFSHSIVFSVLFGILITLLFYSRVLFSKKGLLYILFFSLCTISHALLDALTNGGMGVALLAPFDNTRYFFPWRPIQVSPIGASRFFSEWGLRVIYSELLWIGIPAISYMVFVIIGKKMIERS</sequence>
<name>A0ABM9PDZ0_9FLAO</name>
<evidence type="ECO:0000313" key="2">
    <source>
        <dbReference type="EMBL" id="CAL2103777.1"/>
    </source>
</evidence>
<feature type="transmembrane region" description="Helical" evidence="1">
    <location>
        <begin position="59"/>
        <end position="79"/>
    </location>
</feature>
<feature type="transmembrane region" description="Helical" evidence="1">
    <location>
        <begin position="88"/>
        <end position="105"/>
    </location>
</feature>
<proteinExistence type="predicted"/>
<dbReference type="EMBL" id="CAXJIO010000014">
    <property type="protein sequence ID" value="CAL2103777.1"/>
    <property type="molecule type" value="Genomic_DNA"/>
</dbReference>
<feature type="transmembrane region" description="Helical" evidence="1">
    <location>
        <begin position="151"/>
        <end position="172"/>
    </location>
</feature>
<comment type="caution">
    <text evidence="2">The sequence shown here is derived from an EMBL/GenBank/DDBJ whole genome shotgun (WGS) entry which is preliminary data.</text>
</comment>
<accession>A0ABM9PDZ0</accession>
<protein>
    <submittedName>
        <fullName evidence="2">Inner membrane protein</fullName>
    </submittedName>
</protein>
<keyword evidence="1" id="KW-0472">Membrane</keyword>
<gene>
    <name evidence="2" type="ORF">T190423A01A_50025</name>
</gene>
<organism evidence="2 3">
    <name type="scientific">Tenacibaculum polynesiense</name>
    <dbReference type="NCBI Taxonomy" id="3137857"/>
    <lineage>
        <taxon>Bacteria</taxon>
        <taxon>Pseudomonadati</taxon>
        <taxon>Bacteroidota</taxon>
        <taxon>Flavobacteriia</taxon>
        <taxon>Flavobacteriales</taxon>
        <taxon>Flavobacteriaceae</taxon>
        <taxon>Tenacibaculum</taxon>
    </lineage>
</organism>
<feature type="transmembrane region" description="Helical" evidence="1">
    <location>
        <begin position="27"/>
        <end position="47"/>
    </location>
</feature>
<evidence type="ECO:0000313" key="3">
    <source>
        <dbReference type="Proteomes" id="UP001497527"/>
    </source>
</evidence>
<dbReference type="Pfam" id="PF04307">
    <property type="entry name" value="YdjM"/>
    <property type="match status" value="1"/>
</dbReference>
<dbReference type="Proteomes" id="UP001497527">
    <property type="component" value="Unassembled WGS sequence"/>
</dbReference>